<name>A0A6J4TI65_9BACT</name>
<evidence type="ECO:0000256" key="1">
    <source>
        <dbReference type="SAM" id="MobiDB-lite"/>
    </source>
</evidence>
<feature type="compositionally biased region" description="Basic and acidic residues" evidence="1">
    <location>
        <begin position="28"/>
        <end position="37"/>
    </location>
</feature>
<dbReference type="EMBL" id="CADCWE010000019">
    <property type="protein sequence ID" value="CAA9523200.1"/>
    <property type="molecule type" value="Genomic_DNA"/>
</dbReference>
<accession>A0A6J4TI65</accession>
<sequence length="37" mass="4040">MTSVHAPGSGPDGRDRRTMSPHRRAGRRRLDNGADPV</sequence>
<gene>
    <name evidence="2" type="ORF">AVDCRST_MAG73-307</name>
</gene>
<evidence type="ECO:0000313" key="2">
    <source>
        <dbReference type="EMBL" id="CAA9523200.1"/>
    </source>
</evidence>
<proteinExistence type="predicted"/>
<dbReference type="AlphaFoldDB" id="A0A6J4TI65"/>
<organism evidence="2">
    <name type="scientific">uncultured Thermomicrobiales bacterium</name>
    <dbReference type="NCBI Taxonomy" id="1645740"/>
    <lineage>
        <taxon>Bacteria</taxon>
        <taxon>Pseudomonadati</taxon>
        <taxon>Thermomicrobiota</taxon>
        <taxon>Thermomicrobia</taxon>
        <taxon>Thermomicrobiales</taxon>
        <taxon>environmental samples</taxon>
    </lineage>
</organism>
<protein>
    <submittedName>
        <fullName evidence="2">Uncharacterized protein</fullName>
    </submittedName>
</protein>
<feature type="region of interest" description="Disordered" evidence="1">
    <location>
        <begin position="1"/>
        <end position="37"/>
    </location>
</feature>
<reference evidence="2" key="1">
    <citation type="submission" date="2020-02" db="EMBL/GenBank/DDBJ databases">
        <authorList>
            <person name="Meier V. D."/>
        </authorList>
    </citation>
    <scope>NUCLEOTIDE SEQUENCE</scope>
    <source>
        <strain evidence="2">AVDCRST_MAG73</strain>
    </source>
</reference>